<dbReference type="InterPro" id="IPR043917">
    <property type="entry name" value="DUF5753"/>
</dbReference>
<gene>
    <name evidence="3" type="ORF">ACFP3M_02840</name>
</gene>
<evidence type="ECO:0000313" key="3">
    <source>
        <dbReference type="EMBL" id="MFC5891762.1"/>
    </source>
</evidence>
<accession>A0ABW1FCV1</accession>
<dbReference type="RefSeq" id="WP_345080937.1">
    <property type="nucleotide sequence ID" value="NZ_BAAAWG010000006.1"/>
</dbReference>
<keyword evidence="4" id="KW-1185">Reference proteome</keyword>
<name>A0ABW1FCV1_9ACTN</name>
<dbReference type="Proteomes" id="UP001596241">
    <property type="component" value="Unassembled WGS sequence"/>
</dbReference>
<feature type="region of interest" description="Disordered" evidence="1">
    <location>
        <begin position="44"/>
        <end position="67"/>
    </location>
</feature>
<sequence>MPAPVPPLDGAPPPGRIVTAVALRFFCRSHERLADAASAASPALHAASVTPLSPRSHRETTSARRQPSISTVARLERAQYELAPSVVRRLLATYGADAEQTWEITHLAGDDDGDRKSKEICDLGPGWYQRLAWCEHAATAIRTYDATHLPVALRTPEYNDSLLWVGPQEAHRGARALPLTSAGRITGLIDHTVLERPLGGPAVMARQLDHLLVFVDRGARVRIVPPGGPALWRWDKTSEMTIYGQRLFAVEAARVTYYTGPTAGGPLAEVLDEAEATALSDDESRRLIAAAASRFRKETELGEA</sequence>
<evidence type="ECO:0000313" key="4">
    <source>
        <dbReference type="Proteomes" id="UP001596241"/>
    </source>
</evidence>
<comment type="caution">
    <text evidence="3">The sequence shown here is derived from an EMBL/GenBank/DDBJ whole genome shotgun (WGS) entry which is preliminary data.</text>
</comment>
<protein>
    <submittedName>
        <fullName evidence="3">Scr1 family TA system antitoxin-like transcriptional regulator</fullName>
    </submittedName>
</protein>
<reference evidence="4" key="1">
    <citation type="journal article" date="2019" name="Int. J. Syst. Evol. Microbiol.">
        <title>The Global Catalogue of Microorganisms (GCM) 10K type strain sequencing project: providing services to taxonomists for standard genome sequencing and annotation.</title>
        <authorList>
            <consortium name="The Broad Institute Genomics Platform"/>
            <consortium name="The Broad Institute Genome Sequencing Center for Infectious Disease"/>
            <person name="Wu L."/>
            <person name="Ma J."/>
        </authorList>
    </citation>
    <scope>NUCLEOTIDE SEQUENCE [LARGE SCALE GENOMIC DNA]</scope>
    <source>
        <strain evidence="4">CGMCC 1.15809</strain>
    </source>
</reference>
<dbReference type="Pfam" id="PF19054">
    <property type="entry name" value="DUF5753"/>
    <property type="match status" value="1"/>
</dbReference>
<dbReference type="EMBL" id="JBHSPW010000001">
    <property type="protein sequence ID" value="MFC5891762.1"/>
    <property type="molecule type" value="Genomic_DNA"/>
</dbReference>
<evidence type="ECO:0000256" key="1">
    <source>
        <dbReference type="SAM" id="MobiDB-lite"/>
    </source>
</evidence>
<proteinExistence type="predicted"/>
<organism evidence="3 4">
    <name type="scientific">Streptomyces ramulosus</name>
    <dbReference type="NCBI Taxonomy" id="47762"/>
    <lineage>
        <taxon>Bacteria</taxon>
        <taxon>Bacillati</taxon>
        <taxon>Actinomycetota</taxon>
        <taxon>Actinomycetes</taxon>
        <taxon>Kitasatosporales</taxon>
        <taxon>Streptomycetaceae</taxon>
        <taxon>Streptomyces</taxon>
    </lineage>
</organism>
<evidence type="ECO:0000259" key="2">
    <source>
        <dbReference type="Pfam" id="PF19054"/>
    </source>
</evidence>
<feature type="domain" description="DUF5753" evidence="2">
    <location>
        <begin position="128"/>
        <end position="289"/>
    </location>
</feature>